<dbReference type="RefSeq" id="WP_209906064.1">
    <property type="nucleotide sequence ID" value="NZ_BAAAMI010000019.1"/>
</dbReference>
<dbReference type="InterPro" id="IPR003615">
    <property type="entry name" value="HNH_nuc"/>
</dbReference>
<evidence type="ECO:0000313" key="4">
    <source>
        <dbReference type="Proteomes" id="UP000766570"/>
    </source>
</evidence>
<sequence>MTTTAPTGTPRGPAPSDTAIRQLADAVLALRAAQERLGSADLDAASAALVLGLYEQGNRAVAFGQLSAVFAADAAQVHRLDPDTAAAIDALAADPRELAAGTAPVPAEAMCQGMAPHRTTAAWMQSHLHISETEARRRLAGARLLVAPVPPPPGAAMEPGSAPGSPAFPILARAAAEGAADVGTLAQLAGKLNSMGPRIAARPDAANLAEAIERDLARELGTNEPQHGHKALADWGAYLAENGAPVTDEEIIARRGMFYKGQRNGCDEYLLRCDPIDSEAIRAFGEAWTNPRSAKLPPASASSTRNTTSTGLGAPEPDEQPAARESGDKPDTPGNHAPSETTAAETSAPETKDPGTVASPAGTPAPAWALAPGADPADAPRSAWDCGPAANENGPSLEGGDQRTSPQLLLDGIIAAIGGALEGTGVPESGGMRIRIGVLIGYRALLGQCEDAGITDHGRPISAVNIRRLACNGDLLPVLLGGEGEILDLGREVRGFSPAQRKAIAIRDRGCVIPGCRRPASTNEAHHVKPWVNGGLTSVDNGCNLCLEHHLQVHAGLITLKMVNGIPYVIARAGQPRGDPERNLYWHPELRTAGYTPPMFTD</sequence>
<feature type="compositionally biased region" description="Low complexity" evidence="1">
    <location>
        <begin position="337"/>
        <end position="349"/>
    </location>
</feature>
<dbReference type="Pfam" id="PF02720">
    <property type="entry name" value="DUF222"/>
    <property type="match status" value="1"/>
</dbReference>
<feature type="compositionally biased region" description="Low complexity" evidence="1">
    <location>
        <begin position="360"/>
        <end position="380"/>
    </location>
</feature>
<dbReference type="Proteomes" id="UP000766570">
    <property type="component" value="Unassembled WGS sequence"/>
</dbReference>
<accession>A0ABS4W9B2</accession>
<comment type="caution">
    <text evidence="3">The sequence shown here is derived from an EMBL/GenBank/DDBJ whole genome shotgun (WGS) entry which is preliminary data.</text>
</comment>
<feature type="domain" description="HNH nuclease" evidence="2">
    <location>
        <begin position="499"/>
        <end position="551"/>
    </location>
</feature>
<dbReference type="EMBL" id="JAGIOE010000001">
    <property type="protein sequence ID" value="MBP2372802.1"/>
    <property type="molecule type" value="Genomic_DNA"/>
</dbReference>
<dbReference type="CDD" id="cd00085">
    <property type="entry name" value="HNHc"/>
    <property type="match status" value="1"/>
</dbReference>
<keyword evidence="4" id="KW-1185">Reference proteome</keyword>
<name>A0ABS4W9B2_9MICC</name>
<feature type="region of interest" description="Disordered" evidence="1">
    <location>
        <begin position="290"/>
        <end position="404"/>
    </location>
</feature>
<evidence type="ECO:0000259" key="2">
    <source>
        <dbReference type="SMART" id="SM00507"/>
    </source>
</evidence>
<feature type="compositionally biased region" description="Low complexity" evidence="1">
    <location>
        <begin position="299"/>
        <end position="310"/>
    </location>
</feature>
<feature type="compositionally biased region" description="Basic and acidic residues" evidence="1">
    <location>
        <begin position="321"/>
        <end position="331"/>
    </location>
</feature>
<dbReference type="InterPro" id="IPR003870">
    <property type="entry name" value="DUF222"/>
</dbReference>
<evidence type="ECO:0000256" key="1">
    <source>
        <dbReference type="SAM" id="MobiDB-lite"/>
    </source>
</evidence>
<dbReference type="SMART" id="SM00507">
    <property type="entry name" value="HNHc"/>
    <property type="match status" value="1"/>
</dbReference>
<protein>
    <recommendedName>
        <fullName evidence="2">HNH nuclease domain-containing protein</fullName>
    </recommendedName>
</protein>
<reference evidence="3 4" key="1">
    <citation type="submission" date="2021-03" db="EMBL/GenBank/DDBJ databases">
        <title>Sequencing the genomes of 1000 actinobacteria strains.</title>
        <authorList>
            <person name="Klenk H.-P."/>
        </authorList>
    </citation>
    <scope>NUCLEOTIDE SEQUENCE [LARGE SCALE GENOMIC DNA]</scope>
    <source>
        <strain evidence="3 4">DSM 15454</strain>
    </source>
</reference>
<proteinExistence type="predicted"/>
<organism evidence="3 4">
    <name type="scientific">Paeniglutamicibacter psychrophenolicus</name>
    <dbReference type="NCBI Taxonomy" id="257454"/>
    <lineage>
        <taxon>Bacteria</taxon>
        <taxon>Bacillati</taxon>
        <taxon>Actinomycetota</taxon>
        <taxon>Actinomycetes</taxon>
        <taxon>Micrococcales</taxon>
        <taxon>Micrococcaceae</taxon>
        <taxon>Paeniglutamicibacter</taxon>
    </lineage>
</organism>
<evidence type="ECO:0000313" key="3">
    <source>
        <dbReference type="EMBL" id="MBP2372802.1"/>
    </source>
</evidence>
<gene>
    <name evidence="3" type="ORF">JOF46_000714</name>
</gene>